<dbReference type="Proteomes" id="UP001234989">
    <property type="component" value="Chromosome 4"/>
</dbReference>
<dbReference type="InterPro" id="IPR056924">
    <property type="entry name" value="SH3_Tf2-1"/>
</dbReference>
<evidence type="ECO:0000259" key="1">
    <source>
        <dbReference type="Pfam" id="PF17921"/>
    </source>
</evidence>
<reference evidence="3" key="1">
    <citation type="submission" date="2023-08" db="EMBL/GenBank/DDBJ databases">
        <title>A de novo genome assembly of Solanum verrucosum Schlechtendal, a Mexican diploid species geographically isolated from the other diploid A-genome species in potato relatives.</title>
        <authorList>
            <person name="Hosaka K."/>
        </authorList>
    </citation>
    <scope>NUCLEOTIDE SEQUENCE</scope>
    <source>
        <tissue evidence="3">Young leaves</tissue>
    </source>
</reference>
<evidence type="ECO:0000313" key="3">
    <source>
        <dbReference type="EMBL" id="WMV24882.1"/>
    </source>
</evidence>
<accession>A0AAF0QJD7</accession>
<evidence type="ECO:0000259" key="2">
    <source>
        <dbReference type="Pfam" id="PF24626"/>
    </source>
</evidence>
<feature type="domain" description="Integrase zinc-binding" evidence="1">
    <location>
        <begin position="21"/>
        <end position="76"/>
    </location>
</feature>
<keyword evidence="4" id="KW-1185">Reference proteome</keyword>
<dbReference type="SUPFAM" id="SSF53098">
    <property type="entry name" value="Ribonuclease H-like"/>
    <property type="match status" value="1"/>
</dbReference>
<dbReference type="GO" id="GO:0003676">
    <property type="term" value="F:nucleic acid binding"/>
    <property type="evidence" value="ECO:0007669"/>
    <property type="project" value="InterPro"/>
</dbReference>
<dbReference type="AlphaFoldDB" id="A0AAF0QJD7"/>
<dbReference type="PANTHER" id="PTHR45835">
    <property type="entry name" value="YALI0A06105P"/>
    <property type="match status" value="1"/>
</dbReference>
<dbReference type="PANTHER" id="PTHR45835:SF91">
    <property type="entry name" value="RETROTRANSPOSON, TY3-GYPSY SUBCLASS-LIKE PROTEIN"/>
    <property type="match status" value="1"/>
</dbReference>
<dbReference type="Gene3D" id="3.30.420.10">
    <property type="entry name" value="Ribonuclease H-like superfamily/Ribonuclease H"/>
    <property type="match status" value="1"/>
</dbReference>
<evidence type="ECO:0008006" key="5">
    <source>
        <dbReference type="Google" id="ProtNLM"/>
    </source>
</evidence>
<gene>
    <name evidence="3" type="ORF">MTR67_018267</name>
</gene>
<dbReference type="Pfam" id="PF17921">
    <property type="entry name" value="Integrase_H2C2"/>
    <property type="match status" value="1"/>
</dbReference>
<dbReference type="InterPro" id="IPR012337">
    <property type="entry name" value="RNaseH-like_sf"/>
</dbReference>
<name>A0AAF0QJD7_SOLVR</name>
<evidence type="ECO:0000313" key="4">
    <source>
        <dbReference type="Proteomes" id="UP001234989"/>
    </source>
</evidence>
<dbReference type="InterPro" id="IPR041588">
    <property type="entry name" value="Integrase_H2C2"/>
</dbReference>
<dbReference type="EMBL" id="CP133615">
    <property type="protein sequence ID" value="WMV24882.1"/>
    <property type="molecule type" value="Genomic_DNA"/>
</dbReference>
<feature type="domain" description="Tf2-1-like SH3-like" evidence="2">
    <location>
        <begin position="221"/>
        <end position="274"/>
    </location>
</feature>
<sequence>SQGGDGVLRYLGRLCIIDVDCLREKILDEAHGSRFSIHSGATKMHRDLREVYWWNGMKKDIACFVVKCTNCQQVKAEHFEPEGLSQDIDIPTWKWEDVNMDFIVGLPRTRRQHDSIWVIVDRMKNSAYFIPKDGQTERTIQTLENMLRVCVIDFQGNLDDHLPLIEFAYNNSYHSSIPMAPFEALYGRRCRSPVGWFEVGEITLIVHELVYEAIAKISPMKGVMRFAKKGKLSPRYVGHYQILKRIGKVAYELDLPNELALVHPIYHVSMIKKCIGHPVTIIPFEGLRVAESLSYEEITVEILDRKVKRLRNKEVAFVKVLWRNHLVKCATWEAKADMKFRYPHIFPSTLIQTSGK</sequence>
<dbReference type="InterPro" id="IPR036397">
    <property type="entry name" value="RNaseH_sf"/>
</dbReference>
<protein>
    <recommendedName>
        <fullName evidence="5">Polyprotein</fullName>
    </recommendedName>
</protein>
<proteinExistence type="predicted"/>
<dbReference type="Gene3D" id="1.10.340.70">
    <property type="match status" value="1"/>
</dbReference>
<feature type="non-terminal residue" evidence="3">
    <location>
        <position position="1"/>
    </location>
</feature>
<dbReference type="Pfam" id="PF24626">
    <property type="entry name" value="SH3_Tf2-1"/>
    <property type="match status" value="1"/>
</dbReference>
<organism evidence="3 4">
    <name type="scientific">Solanum verrucosum</name>
    <dbReference type="NCBI Taxonomy" id="315347"/>
    <lineage>
        <taxon>Eukaryota</taxon>
        <taxon>Viridiplantae</taxon>
        <taxon>Streptophyta</taxon>
        <taxon>Embryophyta</taxon>
        <taxon>Tracheophyta</taxon>
        <taxon>Spermatophyta</taxon>
        <taxon>Magnoliopsida</taxon>
        <taxon>eudicotyledons</taxon>
        <taxon>Gunneridae</taxon>
        <taxon>Pentapetalae</taxon>
        <taxon>asterids</taxon>
        <taxon>lamiids</taxon>
        <taxon>Solanales</taxon>
        <taxon>Solanaceae</taxon>
        <taxon>Solanoideae</taxon>
        <taxon>Solaneae</taxon>
        <taxon>Solanum</taxon>
    </lineage>
</organism>